<dbReference type="RefSeq" id="XP_062793378.1">
    <property type="nucleotide sequence ID" value="XM_062937327.1"/>
</dbReference>
<keyword evidence="3" id="KW-1185">Reference proteome</keyword>
<accession>A0ABZ1D4A4</accession>
<dbReference type="GeneID" id="87957747"/>
<organism evidence="2 3">
    <name type="scientific">Kwoniella shivajii</name>
    <dbReference type="NCBI Taxonomy" id="564305"/>
    <lineage>
        <taxon>Eukaryota</taxon>
        <taxon>Fungi</taxon>
        <taxon>Dikarya</taxon>
        <taxon>Basidiomycota</taxon>
        <taxon>Agaricomycotina</taxon>
        <taxon>Tremellomycetes</taxon>
        <taxon>Tremellales</taxon>
        <taxon>Cryptococcaceae</taxon>
        <taxon>Kwoniella</taxon>
    </lineage>
</organism>
<dbReference type="Proteomes" id="UP001329825">
    <property type="component" value="Chromosome 7"/>
</dbReference>
<feature type="signal peptide" evidence="1">
    <location>
        <begin position="1"/>
        <end position="20"/>
    </location>
</feature>
<feature type="chain" id="PRO_5046134791" description="Phosphatidylglycerol/phosphatidylinositol transfer protein" evidence="1">
    <location>
        <begin position="21"/>
        <end position="153"/>
    </location>
</feature>
<dbReference type="EMBL" id="CP141887">
    <property type="protein sequence ID" value="WRT68638.1"/>
    <property type="molecule type" value="Genomic_DNA"/>
</dbReference>
<evidence type="ECO:0000313" key="2">
    <source>
        <dbReference type="EMBL" id="WRT68638.1"/>
    </source>
</evidence>
<protein>
    <recommendedName>
        <fullName evidence="4">Phosphatidylglycerol/phosphatidylinositol transfer protein</fullName>
    </recommendedName>
</protein>
<reference evidence="2 3" key="1">
    <citation type="submission" date="2024-01" db="EMBL/GenBank/DDBJ databases">
        <title>Comparative genomics of Cryptococcus and Kwoniella reveals pathogenesis evolution and contrasting modes of karyotype evolution via chromosome fusion or intercentromeric recombination.</title>
        <authorList>
            <person name="Coelho M.A."/>
            <person name="David-Palma M."/>
            <person name="Shea T."/>
            <person name="Bowers K."/>
            <person name="McGinley-Smith S."/>
            <person name="Mohammad A.W."/>
            <person name="Gnirke A."/>
            <person name="Yurkov A.M."/>
            <person name="Nowrousian M."/>
            <person name="Sun S."/>
            <person name="Cuomo C.A."/>
            <person name="Heitman J."/>
        </authorList>
    </citation>
    <scope>NUCLEOTIDE SEQUENCE [LARGE SCALE GENOMIC DNA]</scope>
    <source>
        <strain evidence="2">CBS 11374</strain>
    </source>
</reference>
<gene>
    <name evidence="2" type="ORF">IL334_005616</name>
</gene>
<sequence>MWSTATFLTILFSIPLMVSANISRSNDNNYNNNTIGQRDGETGKGVFRIIVPPNSDIKFPDKPEKDCKVPCYPELQSDGSGYNKEEFDLGLYGAELNNPNVVNWATPTATMHCTTTVTASPTGTIKFGITPTAGFTGATHAPGTLICNPTVRV</sequence>
<keyword evidence="1" id="KW-0732">Signal</keyword>
<evidence type="ECO:0008006" key="4">
    <source>
        <dbReference type="Google" id="ProtNLM"/>
    </source>
</evidence>
<proteinExistence type="predicted"/>
<name>A0ABZ1D4A4_9TREE</name>
<evidence type="ECO:0000313" key="3">
    <source>
        <dbReference type="Proteomes" id="UP001329825"/>
    </source>
</evidence>
<evidence type="ECO:0000256" key="1">
    <source>
        <dbReference type="SAM" id="SignalP"/>
    </source>
</evidence>